<accession>A0A5S9F637</accession>
<keyword evidence="2" id="KW-1185">Reference proteome</keyword>
<dbReference type="RefSeq" id="WP_151971297.1">
    <property type="nucleotide sequence ID" value="NZ_AP019860.1"/>
</dbReference>
<dbReference type="InterPro" id="IPR016024">
    <property type="entry name" value="ARM-type_fold"/>
</dbReference>
<organism evidence="1 2">
    <name type="scientific">Uabimicrobium amorphum</name>
    <dbReference type="NCBI Taxonomy" id="2596890"/>
    <lineage>
        <taxon>Bacteria</taxon>
        <taxon>Pseudomonadati</taxon>
        <taxon>Planctomycetota</taxon>
        <taxon>Candidatus Uabimicrobiia</taxon>
        <taxon>Candidatus Uabimicrobiales</taxon>
        <taxon>Candidatus Uabimicrobiaceae</taxon>
        <taxon>Candidatus Uabimicrobium</taxon>
    </lineage>
</organism>
<dbReference type="KEGG" id="uam:UABAM_05675"/>
<protein>
    <recommendedName>
        <fullName evidence="3">HEAT repeat domain-containing protein</fullName>
    </recommendedName>
</protein>
<evidence type="ECO:0000313" key="2">
    <source>
        <dbReference type="Proteomes" id="UP000326354"/>
    </source>
</evidence>
<sequence length="159" mass="18360">MLEKWTAKLTSYDENVREQAVKELKELGASAFDDVAKLLEHEVAKWEVVRLLPVLSPPKAIPFLLKVVNHNREICSREHEHAKKYFRICAIEQFGKLGEGATKEILTLFAQHKVEECLGYFIHPQSPHLHHEVVDAVIKSLKQISTPRALKFIKDWENK</sequence>
<evidence type="ECO:0000313" key="1">
    <source>
        <dbReference type="EMBL" id="BBM87272.1"/>
    </source>
</evidence>
<gene>
    <name evidence="1" type="ORF">UABAM_05675</name>
</gene>
<dbReference type="InterPro" id="IPR011989">
    <property type="entry name" value="ARM-like"/>
</dbReference>
<dbReference type="EMBL" id="AP019860">
    <property type="protein sequence ID" value="BBM87272.1"/>
    <property type="molecule type" value="Genomic_DNA"/>
</dbReference>
<name>A0A5S9F637_UABAM</name>
<dbReference type="Proteomes" id="UP000326354">
    <property type="component" value="Chromosome"/>
</dbReference>
<evidence type="ECO:0008006" key="3">
    <source>
        <dbReference type="Google" id="ProtNLM"/>
    </source>
</evidence>
<dbReference type="SUPFAM" id="SSF48371">
    <property type="entry name" value="ARM repeat"/>
    <property type="match status" value="1"/>
</dbReference>
<dbReference type="Gene3D" id="1.25.10.10">
    <property type="entry name" value="Leucine-rich Repeat Variant"/>
    <property type="match status" value="1"/>
</dbReference>
<proteinExistence type="predicted"/>
<reference evidence="1 2" key="1">
    <citation type="submission" date="2019-08" db="EMBL/GenBank/DDBJ databases">
        <title>Complete genome sequence of Candidatus Uab amorphum.</title>
        <authorList>
            <person name="Shiratori T."/>
            <person name="Suzuki S."/>
            <person name="Kakizawa Y."/>
            <person name="Ishida K."/>
        </authorList>
    </citation>
    <scope>NUCLEOTIDE SEQUENCE [LARGE SCALE GENOMIC DNA]</scope>
    <source>
        <strain evidence="1 2">SRT547</strain>
    </source>
</reference>
<dbReference type="AlphaFoldDB" id="A0A5S9F637"/>